<name>A0A4Y2HU70_ARAVE</name>
<comment type="function">
    <text evidence="3">Binds covalently through a thioester bond to the pathogen surface resulting in pathogen clearance.</text>
</comment>
<dbReference type="PANTHER" id="PTHR11412">
    <property type="entry name" value="MACROGLOBULIN / COMPLEMENT"/>
    <property type="match status" value="1"/>
</dbReference>
<evidence type="ECO:0000256" key="2">
    <source>
        <dbReference type="ARBA" id="ARBA00023180"/>
    </source>
</evidence>
<dbReference type="Gene3D" id="2.60.40.10">
    <property type="entry name" value="Immunoglobulins"/>
    <property type="match status" value="1"/>
</dbReference>
<keyword evidence="1 6" id="KW-0732">Signal</keyword>
<feature type="chain" id="PRO_5021504566" description="TEP1-F" evidence="6">
    <location>
        <begin position="23"/>
        <end position="443"/>
    </location>
</feature>
<evidence type="ECO:0000313" key="10">
    <source>
        <dbReference type="EMBL" id="GBM68559.1"/>
    </source>
</evidence>
<accession>A0A4Y2HU70</accession>
<evidence type="ECO:0000259" key="7">
    <source>
        <dbReference type="Pfam" id="PF01835"/>
    </source>
</evidence>
<dbReference type="AlphaFoldDB" id="A0A4Y2HU70"/>
<evidence type="ECO:0000256" key="6">
    <source>
        <dbReference type="SAM" id="SignalP"/>
    </source>
</evidence>
<keyword evidence="2" id="KW-0325">Glycoprotein</keyword>
<dbReference type="GO" id="GO:0004866">
    <property type="term" value="F:endopeptidase inhibitor activity"/>
    <property type="evidence" value="ECO:0007669"/>
    <property type="project" value="InterPro"/>
</dbReference>
<dbReference type="Proteomes" id="UP000499080">
    <property type="component" value="Unassembled WGS sequence"/>
</dbReference>
<evidence type="ECO:0000259" key="8">
    <source>
        <dbReference type="Pfam" id="PF17789"/>
    </source>
</evidence>
<sequence>MDIRNLLTFVAFAFTIFQVCSADEEVENGYIFTSPRSLKKGQNNQLQLLRFGCLDSSSLNVQLYYKKNYNSNETLGQQQTYNIAKGSKDALLNFLFEPFDGIDNVYSGRLQINGTMCGKPISGSDDVHFSSTNANIYIIQTDKPLYKPGQTVQFRVLKLDKNLKPLDNNSDVTDVYVEDPKGTRLFQFKSVQLGKGITQMEFPLADEPVQGSWRITVSNSKDTASTRFDVKEYKLPKFEVKINFPSFVLRNADTIPVSVCAQYTYGEPVQAHLNLNTSLEMYSYESSYSRTPVLQNSLELDGCYSYTINVTEIDPKRDHKYKRIKVSANVIEDGTGVQVNATQYLSRSYSPLNMDFNVNSDHGKYYRPGLPYNGKLKVSNPDNTPAAGEPVEICATVSRRRIIDTWLANKQVKFCKNYTSDENGYIKYTILPQNVDAVSINLN</sequence>
<gene>
    <name evidence="10" type="primary">OVOS_1</name>
    <name evidence="10" type="ORF">AVEN_124201_1</name>
</gene>
<evidence type="ECO:0000256" key="4">
    <source>
        <dbReference type="ARBA" id="ARBA00063781"/>
    </source>
</evidence>
<evidence type="ECO:0000256" key="5">
    <source>
        <dbReference type="ARBA" id="ARBA00078071"/>
    </source>
</evidence>
<dbReference type="InterPro" id="IPR002890">
    <property type="entry name" value="MG2"/>
</dbReference>
<dbReference type="Pfam" id="PF17791">
    <property type="entry name" value="MG3"/>
    <property type="match status" value="1"/>
</dbReference>
<evidence type="ECO:0000256" key="3">
    <source>
        <dbReference type="ARBA" id="ARBA00057615"/>
    </source>
</evidence>
<keyword evidence="11" id="KW-1185">Reference proteome</keyword>
<proteinExistence type="predicted"/>
<dbReference type="FunFam" id="2.60.40.1930:FF:000001">
    <property type="entry name" value="CD109 isoform 3"/>
    <property type="match status" value="1"/>
</dbReference>
<dbReference type="InterPro" id="IPR013783">
    <property type="entry name" value="Ig-like_fold"/>
</dbReference>
<dbReference type="InterPro" id="IPR050473">
    <property type="entry name" value="A2M/Complement_sys"/>
</dbReference>
<dbReference type="PANTHER" id="PTHR11412:SF171">
    <property type="entry name" value="PREGNANCY ZONE PROTEIN-LIKE PROTEIN"/>
    <property type="match status" value="1"/>
</dbReference>
<feature type="domain" description="Macroglobulin" evidence="8">
    <location>
        <begin position="364"/>
        <end position="440"/>
    </location>
</feature>
<comment type="caution">
    <text evidence="10">The sequence shown here is derived from an EMBL/GenBank/DDBJ whole genome shotgun (WGS) entry which is preliminary data.</text>
</comment>
<comment type="subunit">
    <text evidence="4">Heterodimer of a TEP1-N chain and an TEP1-C chain non-covalently linked. Forms a complex composed of TEP1-N and TEP1-C heterodimer, LRIM1 and APL1C; the interaction stabilizes TEP1-N and TEP1-C heterodimer, prevents its binding to tissues while circulating in the hemolymph and protects the thioester bond from hydrolysis. Mature TEP1 and to a lesser extent full-length TEP1 interact with SPCLIP1; the interaction is induced by microbial infection.</text>
</comment>
<reference evidence="10 11" key="1">
    <citation type="journal article" date="2019" name="Sci. Rep.">
        <title>Orb-weaving spider Araneus ventricosus genome elucidates the spidroin gene catalogue.</title>
        <authorList>
            <person name="Kono N."/>
            <person name="Nakamura H."/>
            <person name="Ohtoshi R."/>
            <person name="Moran D.A.P."/>
            <person name="Shinohara A."/>
            <person name="Yoshida Y."/>
            <person name="Fujiwara M."/>
            <person name="Mori M."/>
            <person name="Tomita M."/>
            <person name="Arakawa K."/>
        </authorList>
    </citation>
    <scope>NUCLEOTIDE SEQUENCE [LARGE SCALE GENOMIC DNA]</scope>
</reference>
<evidence type="ECO:0000259" key="9">
    <source>
        <dbReference type="Pfam" id="PF17791"/>
    </source>
</evidence>
<dbReference type="Pfam" id="PF17789">
    <property type="entry name" value="MG4"/>
    <property type="match status" value="1"/>
</dbReference>
<feature type="domain" description="Macroglobulin" evidence="7">
    <location>
        <begin position="138"/>
        <end position="230"/>
    </location>
</feature>
<dbReference type="OrthoDB" id="6432469at2759"/>
<dbReference type="Gene3D" id="2.60.40.1930">
    <property type="match status" value="1"/>
</dbReference>
<evidence type="ECO:0000256" key="1">
    <source>
        <dbReference type="ARBA" id="ARBA00022729"/>
    </source>
</evidence>
<protein>
    <recommendedName>
        <fullName evidence="5">TEP1-F</fullName>
    </recommendedName>
</protein>
<dbReference type="Pfam" id="PF01835">
    <property type="entry name" value="MG2"/>
    <property type="match status" value="1"/>
</dbReference>
<dbReference type="EMBL" id="BGPR01002149">
    <property type="protein sequence ID" value="GBM68559.1"/>
    <property type="molecule type" value="Genomic_DNA"/>
</dbReference>
<dbReference type="InterPro" id="IPR041555">
    <property type="entry name" value="MG3"/>
</dbReference>
<feature type="signal peptide" evidence="6">
    <location>
        <begin position="1"/>
        <end position="22"/>
    </location>
</feature>
<feature type="non-terminal residue" evidence="10">
    <location>
        <position position="443"/>
    </location>
</feature>
<evidence type="ECO:0000313" key="11">
    <source>
        <dbReference type="Proteomes" id="UP000499080"/>
    </source>
</evidence>
<dbReference type="Gene3D" id="2.60.40.1940">
    <property type="match status" value="1"/>
</dbReference>
<organism evidence="10 11">
    <name type="scientific">Araneus ventricosus</name>
    <name type="common">Orbweaver spider</name>
    <name type="synonym">Epeira ventricosa</name>
    <dbReference type="NCBI Taxonomy" id="182803"/>
    <lineage>
        <taxon>Eukaryota</taxon>
        <taxon>Metazoa</taxon>
        <taxon>Ecdysozoa</taxon>
        <taxon>Arthropoda</taxon>
        <taxon>Chelicerata</taxon>
        <taxon>Arachnida</taxon>
        <taxon>Araneae</taxon>
        <taxon>Araneomorphae</taxon>
        <taxon>Entelegynae</taxon>
        <taxon>Araneoidea</taxon>
        <taxon>Araneidae</taxon>
        <taxon>Araneus</taxon>
    </lineage>
</organism>
<dbReference type="InterPro" id="IPR040839">
    <property type="entry name" value="MG4"/>
</dbReference>
<feature type="domain" description="Macroglobulin" evidence="9">
    <location>
        <begin position="232"/>
        <end position="314"/>
    </location>
</feature>